<feature type="compositionally biased region" description="Basic and acidic residues" evidence="1">
    <location>
        <begin position="316"/>
        <end position="350"/>
    </location>
</feature>
<dbReference type="Pfam" id="PF25019">
    <property type="entry name" value="LRR_R13L1-DRL21"/>
    <property type="match status" value="1"/>
</dbReference>
<proteinExistence type="predicted"/>
<evidence type="ECO:0000259" key="2">
    <source>
        <dbReference type="Pfam" id="PF25019"/>
    </source>
</evidence>
<dbReference type="PANTHER" id="PTHR47186:SF26">
    <property type="entry name" value="LEUCINE-RICH REPEAT DOMAIN, L DOMAIN-CONTAINING PROTEIN-RELATED"/>
    <property type="match status" value="1"/>
</dbReference>
<evidence type="ECO:0000313" key="3">
    <source>
        <dbReference type="EMBL" id="CAA7029916.1"/>
    </source>
</evidence>
<feature type="region of interest" description="Disordered" evidence="1">
    <location>
        <begin position="269"/>
        <end position="365"/>
    </location>
</feature>
<dbReference type="Gene3D" id="3.80.10.10">
    <property type="entry name" value="Ribonuclease Inhibitor"/>
    <property type="match status" value="1"/>
</dbReference>
<keyword evidence="4" id="KW-1185">Reference proteome</keyword>
<feature type="compositionally biased region" description="Polar residues" evidence="1">
    <location>
        <begin position="273"/>
        <end position="307"/>
    </location>
</feature>
<organism evidence="3 4">
    <name type="scientific">Microthlaspi erraticum</name>
    <dbReference type="NCBI Taxonomy" id="1685480"/>
    <lineage>
        <taxon>Eukaryota</taxon>
        <taxon>Viridiplantae</taxon>
        <taxon>Streptophyta</taxon>
        <taxon>Embryophyta</taxon>
        <taxon>Tracheophyta</taxon>
        <taxon>Spermatophyta</taxon>
        <taxon>Magnoliopsida</taxon>
        <taxon>eudicotyledons</taxon>
        <taxon>Gunneridae</taxon>
        <taxon>Pentapetalae</taxon>
        <taxon>rosids</taxon>
        <taxon>malvids</taxon>
        <taxon>Brassicales</taxon>
        <taxon>Brassicaceae</taxon>
        <taxon>Coluteocarpeae</taxon>
        <taxon>Microthlaspi</taxon>
    </lineage>
</organism>
<dbReference type="Proteomes" id="UP000467841">
    <property type="component" value="Unassembled WGS sequence"/>
</dbReference>
<dbReference type="OrthoDB" id="773208at2759"/>
<dbReference type="AlphaFoldDB" id="A0A6D2ITG3"/>
<accession>A0A6D2ITG3</accession>
<dbReference type="InterPro" id="IPR056789">
    <property type="entry name" value="LRR_R13L1-DRL21"/>
</dbReference>
<reference evidence="3" key="1">
    <citation type="submission" date="2020-01" db="EMBL/GenBank/DDBJ databases">
        <authorList>
            <person name="Mishra B."/>
        </authorList>
    </citation>
    <scope>NUCLEOTIDE SEQUENCE [LARGE SCALE GENOMIC DNA]</scope>
</reference>
<dbReference type="SUPFAM" id="SSF52058">
    <property type="entry name" value="L domain-like"/>
    <property type="match status" value="1"/>
</dbReference>
<dbReference type="InterPro" id="IPR032675">
    <property type="entry name" value="LRR_dom_sf"/>
</dbReference>
<evidence type="ECO:0000313" key="4">
    <source>
        <dbReference type="Proteomes" id="UP000467841"/>
    </source>
</evidence>
<protein>
    <recommendedName>
        <fullName evidence="2">R13L1/DRL21-like LRR repeat region domain-containing protein</fullName>
    </recommendedName>
</protein>
<dbReference type="PANTHER" id="PTHR47186">
    <property type="entry name" value="LEUCINE-RICH REPEAT-CONTAINING PROTEIN 57"/>
    <property type="match status" value="1"/>
</dbReference>
<sequence>MAEFINLRLLDLVGTPLVEMPPGIRKLRSLQKLFNFVIGRLGGADLHELKELSQLRGTLRISELQNVAFASEAKDASLQRKPFLNGLFLKWTVKASSFVPGNSNALTCDQKEVLKMLEPHPHLKTFSIKSYQGAGFPKWLGDSSFICIASITLSSCNLCISLPPVGQLPSLKHLSIEKFNILQKVGVDFFFGENNSSFAPFQSLETLKFYGMLRWEEWICPELEDGIFPCLQKLIIQRCPSLTKKFPQGLPSSTEVTISDCPLREVAGEENSSRVNLTNTLESGVSSPSMSRNKLSSPKLDPSTSATPGLVSSLKTYRERFGHMDQQEEKSRKKEPKGARSSHLKVDRLSQRSIDSSPRNKVDRSHCLTCSSINPIVPHVD</sequence>
<comment type="caution">
    <text evidence="3">The sequence shown here is derived from an EMBL/GenBank/DDBJ whole genome shotgun (WGS) entry which is preliminary data.</text>
</comment>
<gene>
    <name evidence="3" type="ORF">MERR_LOCUS17151</name>
</gene>
<dbReference type="EMBL" id="CACVBM020001087">
    <property type="protein sequence ID" value="CAA7029916.1"/>
    <property type="molecule type" value="Genomic_DNA"/>
</dbReference>
<feature type="domain" description="R13L1/DRL21-like LRR repeat region" evidence="2">
    <location>
        <begin position="46"/>
        <end position="178"/>
    </location>
</feature>
<evidence type="ECO:0000256" key="1">
    <source>
        <dbReference type="SAM" id="MobiDB-lite"/>
    </source>
</evidence>
<name>A0A6D2ITG3_9BRAS</name>